<dbReference type="GO" id="GO:0016787">
    <property type="term" value="F:hydrolase activity"/>
    <property type="evidence" value="ECO:0007669"/>
    <property type="project" value="UniProtKB-KW"/>
</dbReference>
<dbReference type="Pfam" id="PF00753">
    <property type="entry name" value="Lactamase_B"/>
    <property type="match status" value="1"/>
</dbReference>
<comment type="caution">
    <text evidence="5">The sequence shown here is derived from an EMBL/GenBank/DDBJ whole genome shotgun (WGS) entry which is preliminary data.</text>
</comment>
<dbReference type="EMBL" id="JABWCS010000202">
    <property type="protein sequence ID" value="NUU60579.1"/>
    <property type="molecule type" value="Genomic_DNA"/>
</dbReference>
<comment type="function">
    <text evidence="2">Counteracts the endogenous Pycsar antiviral defense system. Phosphodiesterase that enables metal-dependent hydrolysis of host cyclic nucleotide Pycsar defense signals such as cCMP and cUMP.</text>
</comment>
<dbReference type="InterPro" id="IPR036866">
    <property type="entry name" value="RibonucZ/Hydroxyglut_hydro"/>
</dbReference>
<dbReference type="PANTHER" id="PTHR23131">
    <property type="entry name" value="ENDORIBONUCLEASE LACTB2"/>
    <property type="match status" value="1"/>
</dbReference>
<keyword evidence="6" id="KW-1185">Reference proteome</keyword>
<gene>
    <name evidence="5" type="ORF">HPT30_09510</name>
</gene>
<evidence type="ECO:0000313" key="5">
    <source>
        <dbReference type="EMBL" id="NUU60579.1"/>
    </source>
</evidence>
<protein>
    <submittedName>
        <fullName evidence="5">MBL fold metallo-hydrolase</fullName>
    </submittedName>
</protein>
<name>A0A850ELH4_9BACL</name>
<dbReference type="RefSeq" id="WP_175371160.1">
    <property type="nucleotide sequence ID" value="NZ_JABWCS010000202.1"/>
</dbReference>
<sequence length="318" mass="36020">MIHKINDSIYRIELPLSDTGGEHSVNCYLLMPELLLVDAGPADSAAYKVLEDALRSINVSINQLNAVIITHHHSDHTGLLTTLPDSIPIYMNSTSIQYFCNSSAIQDKEFITKTIAESVDVPEPKRAKLMEQLFRDYRLNGLEHKTLHLMDQEGWLFDKYKIILLKGHSCNDLCIYCENYNIVISGDLLLDKVTINSLLEINPSDGTLVTNLMRRYMSSVEFIRTTNAVLLPGHGEIIYDAASLINNNRLKTEKRLKKAQRIIKQYENLSVNSLCEKLFPGLCDLEYYLALSETFNILDLLDEQKSVKIDNSKQGAPI</sequence>
<dbReference type="InterPro" id="IPR050662">
    <property type="entry name" value="Sec-metab_biosynth-thioest"/>
</dbReference>
<proteinExistence type="predicted"/>
<evidence type="ECO:0000256" key="2">
    <source>
        <dbReference type="ARBA" id="ARBA00034301"/>
    </source>
</evidence>
<dbReference type="PANTHER" id="PTHR23131:SF0">
    <property type="entry name" value="ENDORIBONUCLEASE LACTB2"/>
    <property type="match status" value="1"/>
</dbReference>
<evidence type="ECO:0000256" key="3">
    <source>
        <dbReference type="ARBA" id="ARBA00048505"/>
    </source>
</evidence>
<evidence type="ECO:0000259" key="4">
    <source>
        <dbReference type="SMART" id="SM00849"/>
    </source>
</evidence>
<feature type="domain" description="Metallo-beta-lactamase" evidence="4">
    <location>
        <begin position="24"/>
        <end position="234"/>
    </location>
</feature>
<dbReference type="SMART" id="SM00849">
    <property type="entry name" value="Lactamase_B"/>
    <property type="match status" value="1"/>
</dbReference>
<evidence type="ECO:0000256" key="1">
    <source>
        <dbReference type="ARBA" id="ARBA00034221"/>
    </source>
</evidence>
<dbReference type="AlphaFoldDB" id="A0A850ELH4"/>
<comment type="catalytic activity">
    <reaction evidence="1">
        <text>3',5'-cyclic CMP + H2O = CMP + H(+)</text>
        <dbReference type="Rhea" id="RHEA:72675"/>
        <dbReference type="ChEBI" id="CHEBI:15377"/>
        <dbReference type="ChEBI" id="CHEBI:15378"/>
        <dbReference type="ChEBI" id="CHEBI:58003"/>
        <dbReference type="ChEBI" id="CHEBI:60377"/>
    </reaction>
    <physiologicalReaction direction="left-to-right" evidence="1">
        <dbReference type="Rhea" id="RHEA:72676"/>
    </physiologicalReaction>
</comment>
<dbReference type="SUPFAM" id="SSF56281">
    <property type="entry name" value="Metallo-hydrolase/oxidoreductase"/>
    <property type="match status" value="1"/>
</dbReference>
<dbReference type="Proteomes" id="UP000564806">
    <property type="component" value="Unassembled WGS sequence"/>
</dbReference>
<comment type="catalytic activity">
    <reaction evidence="3">
        <text>3',5'-cyclic UMP + H2O = UMP + H(+)</text>
        <dbReference type="Rhea" id="RHEA:70575"/>
        <dbReference type="ChEBI" id="CHEBI:15377"/>
        <dbReference type="ChEBI" id="CHEBI:15378"/>
        <dbReference type="ChEBI" id="CHEBI:57865"/>
        <dbReference type="ChEBI" id="CHEBI:184387"/>
    </reaction>
    <physiologicalReaction direction="left-to-right" evidence="3">
        <dbReference type="Rhea" id="RHEA:70576"/>
    </physiologicalReaction>
</comment>
<dbReference type="Gene3D" id="3.60.15.10">
    <property type="entry name" value="Ribonuclease Z/Hydroxyacylglutathione hydrolase-like"/>
    <property type="match status" value="1"/>
</dbReference>
<keyword evidence="5" id="KW-0378">Hydrolase</keyword>
<reference evidence="5" key="1">
    <citation type="submission" date="2020-06" db="EMBL/GenBank/DDBJ databases">
        <title>Paenibacillus sp. nov., isolated from soil.</title>
        <authorList>
            <person name="Seo Y.L."/>
        </authorList>
    </citation>
    <scope>NUCLEOTIDE SEQUENCE [LARGE SCALE GENOMIC DNA]</scope>
    <source>
        <strain evidence="5">JW14</strain>
    </source>
</reference>
<accession>A0A850ELH4</accession>
<organism evidence="5 6">
    <name type="scientific">Paenibacillus agri</name>
    <dbReference type="NCBI Taxonomy" id="2744309"/>
    <lineage>
        <taxon>Bacteria</taxon>
        <taxon>Bacillati</taxon>
        <taxon>Bacillota</taxon>
        <taxon>Bacilli</taxon>
        <taxon>Bacillales</taxon>
        <taxon>Paenibacillaceae</taxon>
        <taxon>Paenibacillus</taxon>
    </lineage>
</organism>
<dbReference type="InterPro" id="IPR001279">
    <property type="entry name" value="Metallo-B-lactamas"/>
</dbReference>
<evidence type="ECO:0000313" key="6">
    <source>
        <dbReference type="Proteomes" id="UP000564806"/>
    </source>
</evidence>